<dbReference type="Gene3D" id="1.10.150.120">
    <property type="entry name" value="[2Fe-2S]-binding domain"/>
    <property type="match status" value="1"/>
</dbReference>
<dbReference type="GO" id="GO:0046872">
    <property type="term" value="F:metal ion binding"/>
    <property type="evidence" value="ECO:0007669"/>
    <property type="project" value="UniProtKB-KW"/>
</dbReference>
<dbReference type="CDD" id="cd00207">
    <property type="entry name" value="fer2"/>
    <property type="match status" value="1"/>
</dbReference>
<dbReference type="SUPFAM" id="SSF54292">
    <property type="entry name" value="2Fe-2S ferredoxin-like"/>
    <property type="match status" value="1"/>
</dbReference>
<feature type="domain" description="2Fe-2S ferredoxin-type" evidence="7">
    <location>
        <begin position="19"/>
        <end position="95"/>
    </location>
</feature>
<evidence type="ECO:0000313" key="8">
    <source>
        <dbReference type="EMBL" id="NEC60049.1"/>
    </source>
</evidence>
<evidence type="ECO:0000256" key="5">
    <source>
        <dbReference type="ARBA" id="ARBA00023014"/>
    </source>
</evidence>
<dbReference type="FunFam" id="3.10.20.30:FF:000020">
    <property type="entry name" value="Xanthine dehydrogenase iron-sulfur subunit"/>
    <property type="match status" value="1"/>
</dbReference>
<evidence type="ECO:0000256" key="2">
    <source>
        <dbReference type="ARBA" id="ARBA00022723"/>
    </source>
</evidence>
<dbReference type="EMBL" id="FOWC01000005">
    <property type="protein sequence ID" value="SFP39547.1"/>
    <property type="molecule type" value="Genomic_DNA"/>
</dbReference>
<gene>
    <name evidence="8" type="ORF">G3I59_31820</name>
    <name evidence="9" type="ORF">SAMN05421854_105143</name>
</gene>
<organism evidence="9 10">
    <name type="scientific">Amycolatopsis rubida</name>
    <dbReference type="NCBI Taxonomy" id="112413"/>
    <lineage>
        <taxon>Bacteria</taxon>
        <taxon>Bacillati</taxon>
        <taxon>Actinomycetota</taxon>
        <taxon>Actinomycetes</taxon>
        <taxon>Pseudonocardiales</taxon>
        <taxon>Pseudonocardiaceae</taxon>
        <taxon>Amycolatopsis</taxon>
    </lineage>
</organism>
<dbReference type="InterPro" id="IPR036010">
    <property type="entry name" value="2Fe-2S_ferredoxin-like_sf"/>
</dbReference>
<evidence type="ECO:0000256" key="4">
    <source>
        <dbReference type="ARBA" id="ARBA00023004"/>
    </source>
</evidence>
<evidence type="ECO:0000256" key="1">
    <source>
        <dbReference type="ARBA" id="ARBA00022714"/>
    </source>
</evidence>
<dbReference type="SUPFAM" id="SSF47741">
    <property type="entry name" value="CO dehydrogenase ISP C-domain like"/>
    <property type="match status" value="1"/>
</dbReference>
<dbReference type="OrthoDB" id="159930at2"/>
<keyword evidence="2" id="KW-0479">Metal-binding</keyword>
<sequence length="192" mass="20665">MTSLFDEIAEPVPDDVPVNRVTVTVNGRRRTADIEPRLLLAHFLRQGLKLTGTHTGCDTTNCGACTVLLDGKPVKSCTVLAVQADGRDVTTVEGMAKGSELDPVQEGFKDEHALQCGFCTPGMMLSARALLDENPNPTEDEVRFALSGNLCRCTGYQNIVKAVLWAAAKERGDDPHNAVADYTAAQQNGAHR</sequence>
<comment type="pathway">
    <text evidence="6">Alkaloid degradation; nicotine degradation.</text>
</comment>
<dbReference type="InterPro" id="IPR051452">
    <property type="entry name" value="Diverse_Oxidoreductases"/>
</dbReference>
<accession>A0A1I5Q007</accession>
<dbReference type="EMBL" id="JAAGNC010000166">
    <property type="protein sequence ID" value="NEC60049.1"/>
    <property type="molecule type" value="Genomic_DNA"/>
</dbReference>
<dbReference type="RefSeq" id="WP_043833794.1">
    <property type="nucleotide sequence ID" value="NZ_FOWC01000005.1"/>
</dbReference>
<evidence type="ECO:0000256" key="6">
    <source>
        <dbReference type="ARBA" id="ARBA00060707"/>
    </source>
</evidence>
<dbReference type="InterPro" id="IPR001041">
    <property type="entry name" value="2Fe-2S_ferredoxin-type"/>
</dbReference>
<dbReference type="InterPro" id="IPR012675">
    <property type="entry name" value="Beta-grasp_dom_sf"/>
</dbReference>
<keyword evidence="1" id="KW-0001">2Fe-2S</keyword>
<dbReference type="AlphaFoldDB" id="A0A1I5Q007"/>
<keyword evidence="5" id="KW-0411">Iron-sulfur</keyword>
<dbReference type="PANTHER" id="PTHR44379">
    <property type="entry name" value="OXIDOREDUCTASE WITH IRON-SULFUR SUBUNIT"/>
    <property type="match status" value="1"/>
</dbReference>
<dbReference type="FunFam" id="1.10.150.120:FF:000003">
    <property type="entry name" value="Carbon monoxide dehydrogenase, small subunit"/>
    <property type="match status" value="1"/>
</dbReference>
<evidence type="ECO:0000259" key="7">
    <source>
        <dbReference type="PROSITE" id="PS51085"/>
    </source>
</evidence>
<dbReference type="PANTHER" id="PTHR44379:SF5">
    <property type="entry name" value="OXIDOREDUCTASE WITH IRON-SULFUR SUBUNIT"/>
    <property type="match status" value="1"/>
</dbReference>
<keyword evidence="4" id="KW-0408">Iron</keyword>
<name>A0A1I5Q007_9PSEU</name>
<proteinExistence type="predicted"/>
<protein>
    <submittedName>
        <fullName evidence="8">(2Fe-2S)-binding protein</fullName>
    </submittedName>
    <submittedName>
        <fullName evidence="9">Carbon-monoxide dehydrogenase small subunit</fullName>
    </submittedName>
</protein>
<keyword evidence="3" id="KW-0560">Oxidoreductase</keyword>
<evidence type="ECO:0000313" key="11">
    <source>
        <dbReference type="Proteomes" id="UP000470404"/>
    </source>
</evidence>
<reference evidence="9 10" key="1">
    <citation type="submission" date="2016-10" db="EMBL/GenBank/DDBJ databases">
        <authorList>
            <person name="de Groot N.N."/>
        </authorList>
    </citation>
    <scope>NUCLEOTIDE SEQUENCE [LARGE SCALE GENOMIC DNA]</scope>
    <source>
        <strain evidence="9 10">DSM 44637</strain>
    </source>
</reference>
<keyword evidence="11" id="KW-1185">Reference proteome</keyword>
<dbReference type="Proteomes" id="UP000199137">
    <property type="component" value="Unassembled WGS sequence"/>
</dbReference>
<dbReference type="Pfam" id="PF01799">
    <property type="entry name" value="Fer2_2"/>
    <property type="match status" value="1"/>
</dbReference>
<dbReference type="Pfam" id="PF00111">
    <property type="entry name" value="Fer2"/>
    <property type="match status" value="1"/>
</dbReference>
<dbReference type="GO" id="GO:0051537">
    <property type="term" value="F:2 iron, 2 sulfur cluster binding"/>
    <property type="evidence" value="ECO:0007669"/>
    <property type="project" value="UniProtKB-KW"/>
</dbReference>
<dbReference type="PROSITE" id="PS51085">
    <property type="entry name" value="2FE2S_FER_2"/>
    <property type="match status" value="1"/>
</dbReference>
<evidence type="ECO:0000313" key="9">
    <source>
        <dbReference type="EMBL" id="SFP39547.1"/>
    </source>
</evidence>
<dbReference type="Proteomes" id="UP000470404">
    <property type="component" value="Unassembled WGS sequence"/>
</dbReference>
<reference evidence="8 11" key="2">
    <citation type="submission" date="2020-01" db="EMBL/GenBank/DDBJ databases">
        <title>Insect and environment-associated Actinomycetes.</title>
        <authorList>
            <person name="Currrie C."/>
            <person name="Chevrette M."/>
            <person name="Carlson C."/>
            <person name="Stubbendieck R."/>
            <person name="Wendt-Pienkowski E."/>
        </authorList>
    </citation>
    <scope>NUCLEOTIDE SEQUENCE [LARGE SCALE GENOMIC DNA]</scope>
    <source>
        <strain evidence="8 11">SID8386</strain>
    </source>
</reference>
<dbReference type="Gene3D" id="3.10.20.30">
    <property type="match status" value="1"/>
</dbReference>
<dbReference type="InterPro" id="IPR002888">
    <property type="entry name" value="2Fe-2S-bd"/>
</dbReference>
<evidence type="ECO:0000313" key="10">
    <source>
        <dbReference type="Proteomes" id="UP000199137"/>
    </source>
</evidence>
<dbReference type="GO" id="GO:0016491">
    <property type="term" value="F:oxidoreductase activity"/>
    <property type="evidence" value="ECO:0007669"/>
    <property type="project" value="UniProtKB-KW"/>
</dbReference>
<dbReference type="STRING" id="112413.SAMN05421854_105143"/>
<dbReference type="InterPro" id="IPR036884">
    <property type="entry name" value="2Fe-2S-bd_dom_sf"/>
</dbReference>
<evidence type="ECO:0000256" key="3">
    <source>
        <dbReference type="ARBA" id="ARBA00023002"/>
    </source>
</evidence>